<feature type="transmembrane region" description="Helical" evidence="6">
    <location>
        <begin position="272"/>
        <end position="299"/>
    </location>
</feature>
<comment type="caution">
    <text evidence="7">The sequence shown here is derived from an EMBL/GenBank/DDBJ whole genome shotgun (WGS) entry which is preliminary data.</text>
</comment>
<evidence type="ECO:0000256" key="5">
    <source>
        <dbReference type="ARBA" id="ARBA00023136"/>
    </source>
</evidence>
<gene>
    <name evidence="7" type="ORF">GWI33_008341</name>
</gene>
<comment type="subcellular location">
    <subcellularLocation>
        <location evidence="6">Cell membrane</location>
        <topology evidence="6">Multi-pass membrane protein</topology>
    </subcellularLocation>
    <subcellularLocation>
        <location evidence="1">Membrane</location>
        <topology evidence="1">Multi-pass membrane protein</topology>
    </subcellularLocation>
</comment>
<evidence type="ECO:0000256" key="1">
    <source>
        <dbReference type="ARBA" id="ARBA00004141"/>
    </source>
</evidence>
<feature type="transmembrane region" description="Helical" evidence="6">
    <location>
        <begin position="453"/>
        <end position="474"/>
    </location>
</feature>
<evidence type="ECO:0000256" key="4">
    <source>
        <dbReference type="ARBA" id="ARBA00022989"/>
    </source>
</evidence>
<feature type="transmembrane region" description="Helical" evidence="6">
    <location>
        <begin position="419"/>
        <end position="441"/>
    </location>
</feature>
<feature type="transmembrane region" description="Helical" evidence="6">
    <location>
        <begin position="24"/>
        <end position="46"/>
    </location>
</feature>
<organism evidence="7 8">
    <name type="scientific">Rhynchophorus ferrugineus</name>
    <name type="common">Red palm weevil</name>
    <name type="synonym">Curculio ferrugineus</name>
    <dbReference type="NCBI Taxonomy" id="354439"/>
    <lineage>
        <taxon>Eukaryota</taxon>
        <taxon>Metazoa</taxon>
        <taxon>Ecdysozoa</taxon>
        <taxon>Arthropoda</taxon>
        <taxon>Hexapoda</taxon>
        <taxon>Insecta</taxon>
        <taxon>Pterygota</taxon>
        <taxon>Neoptera</taxon>
        <taxon>Endopterygota</taxon>
        <taxon>Coleoptera</taxon>
        <taxon>Polyphaga</taxon>
        <taxon>Cucujiformia</taxon>
        <taxon>Curculionidae</taxon>
        <taxon>Dryophthorinae</taxon>
        <taxon>Rhynchophorus</taxon>
    </lineage>
</organism>
<evidence type="ECO:0000313" key="7">
    <source>
        <dbReference type="EMBL" id="KAF7286038.1"/>
    </source>
</evidence>
<feature type="transmembrane region" description="Helical" evidence="6">
    <location>
        <begin position="186"/>
        <end position="203"/>
    </location>
</feature>
<feature type="transmembrane region" description="Helical" evidence="6">
    <location>
        <begin position="331"/>
        <end position="351"/>
    </location>
</feature>
<name>A0A834IVU4_RHYFE</name>
<dbReference type="EMBL" id="JAACXV010000039">
    <property type="protein sequence ID" value="KAF7286038.1"/>
    <property type="molecule type" value="Genomic_DNA"/>
</dbReference>
<comment type="similarity">
    <text evidence="2 6">Belongs to the CTL (choline transporter-like) family.</text>
</comment>
<keyword evidence="4 6" id="KW-1133">Transmembrane helix</keyword>
<feature type="transmembrane region" description="Helical" evidence="6">
    <location>
        <begin position="131"/>
        <end position="151"/>
    </location>
</feature>
<keyword evidence="3 6" id="KW-0812">Transmembrane</keyword>
<dbReference type="GO" id="GO:0005886">
    <property type="term" value="C:plasma membrane"/>
    <property type="evidence" value="ECO:0007669"/>
    <property type="project" value="UniProtKB-SubCell"/>
</dbReference>
<feature type="transmembrane region" description="Helical" evidence="6">
    <location>
        <begin position="223"/>
        <end position="251"/>
    </location>
</feature>
<dbReference type="OrthoDB" id="420519at2759"/>
<dbReference type="InterPro" id="IPR007603">
    <property type="entry name" value="Choline_transptr-like"/>
</dbReference>
<sequence length="515" mass="57783">MLRLTQSIVPNIPVPTHKRRITNIIWLFLLGGAVAILLPPLIYCLINIRGSKFIKDSCGNICGQTNSKTGSSCSGKNMTDKPYVQTDGNTTECVAYCMFWNEKDCIAGIHVERSTEKITDQSDSDSIIRKIVFCASITILISMLLLMLLRYAAGCLVWSLIFMSLATVLAGVVASWIFLRIIYVNIILTIVALCLCLLVYFWSSKISLLVMLINEAGKFIFDIPTLMALPVVVFLLLYLLIAAFSVVTIKLTDYGRLANSHPKIYNSVSMKLVNFTGVFNGFTILWVGIFLAGINVMVISGTVSQWYFKRNNKRLRHPLIVSIVNTFRYHLGNIALGSLIYMPMLLLKAMFMLLNKWIKRACCCDCVKFLERLVRLFIRNSYILTGIYGDPFLESGRKAINILIENLENVLSIYFIGNYVFALIQIMTIVLIMALSAAVAVIMPPEDNKSMTYAFYIISGIIAFIGSSITLNVVRVAVDTLLICYLEDIKVNQKYSKPLLASTNLHQFMEKSKAL</sequence>
<keyword evidence="5 6" id="KW-0472">Membrane</keyword>
<dbReference type="Pfam" id="PF04515">
    <property type="entry name" value="Choline_transpo"/>
    <property type="match status" value="1"/>
</dbReference>
<protein>
    <recommendedName>
        <fullName evidence="6">Choline transporter-like protein</fullName>
    </recommendedName>
</protein>
<comment type="function">
    <text evidence="6">Choline transporter.</text>
</comment>
<dbReference type="AlphaFoldDB" id="A0A834IVU4"/>
<keyword evidence="8" id="KW-1185">Reference proteome</keyword>
<dbReference type="Proteomes" id="UP000625711">
    <property type="component" value="Unassembled WGS sequence"/>
</dbReference>
<evidence type="ECO:0000256" key="3">
    <source>
        <dbReference type="ARBA" id="ARBA00022692"/>
    </source>
</evidence>
<evidence type="ECO:0000256" key="6">
    <source>
        <dbReference type="RuleBase" id="RU368066"/>
    </source>
</evidence>
<feature type="transmembrane region" description="Helical" evidence="6">
    <location>
        <begin position="157"/>
        <end position="179"/>
    </location>
</feature>
<proteinExistence type="inferred from homology"/>
<dbReference type="GO" id="GO:0022857">
    <property type="term" value="F:transmembrane transporter activity"/>
    <property type="evidence" value="ECO:0007669"/>
    <property type="project" value="UniProtKB-UniRule"/>
</dbReference>
<evidence type="ECO:0000256" key="2">
    <source>
        <dbReference type="ARBA" id="ARBA00007168"/>
    </source>
</evidence>
<dbReference type="PANTHER" id="PTHR12385:SF96">
    <property type="entry name" value="CHOLINE TRANSPORTER-LIKE PROTEIN"/>
    <property type="match status" value="1"/>
</dbReference>
<accession>A0A834IVU4</accession>
<evidence type="ECO:0000313" key="8">
    <source>
        <dbReference type="Proteomes" id="UP000625711"/>
    </source>
</evidence>
<dbReference type="PANTHER" id="PTHR12385">
    <property type="entry name" value="CHOLINE TRANSPORTER-LIKE (SLC FAMILY 44)"/>
    <property type="match status" value="1"/>
</dbReference>
<reference evidence="7" key="1">
    <citation type="submission" date="2020-08" db="EMBL/GenBank/DDBJ databases">
        <title>Genome sequencing and assembly of the red palm weevil Rhynchophorus ferrugineus.</title>
        <authorList>
            <person name="Dias G.B."/>
            <person name="Bergman C.M."/>
            <person name="Manee M."/>
        </authorList>
    </citation>
    <scope>NUCLEOTIDE SEQUENCE</scope>
    <source>
        <strain evidence="7">AA-2017</strain>
        <tissue evidence="7">Whole larva</tissue>
    </source>
</reference>